<gene>
    <name evidence="5" type="ORF">MTBBW1_600062</name>
</gene>
<dbReference type="EMBL" id="FWEV01000304">
    <property type="protein sequence ID" value="SLM32232.1"/>
    <property type="molecule type" value="Genomic_DNA"/>
</dbReference>
<evidence type="ECO:0000256" key="3">
    <source>
        <dbReference type="SAM" id="MobiDB-lite"/>
    </source>
</evidence>
<dbReference type="STRING" id="1246637.MTBBW1_600062"/>
<feature type="region of interest" description="Disordered" evidence="3">
    <location>
        <begin position="1"/>
        <end position="30"/>
    </location>
</feature>
<dbReference type="AlphaFoldDB" id="A0A1W1HIM4"/>
<accession>A0A1W1HIM4</accession>
<dbReference type="CDD" id="cd06464">
    <property type="entry name" value="ACD_sHsps-like"/>
    <property type="match status" value="1"/>
</dbReference>
<dbReference type="Gene3D" id="2.60.40.790">
    <property type="match status" value="1"/>
</dbReference>
<comment type="similarity">
    <text evidence="1 2">Belongs to the small heat shock protein (HSP20) family.</text>
</comment>
<evidence type="ECO:0000256" key="2">
    <source>
        <dbReference type="RuleBase" id="RU003616"/>
    </source>
</evidence>
<dbReference type="InterPro" id="IPR031107">
    <property type="entry name" value="Small_HSP"/>
</dbReference>
<dbReference type="Pfam" id="PF00011">
    <property type="entry name" value="HSP20"/>
    <property type="match status" value="1"/>
</dbReference>
<name>A0A1W1HIM4_9BACT</name>
<evidence type="ECO:0000313" key="5">
    <source>
        <dbReference type="EMBL" id="SLM32232.1"/>
    </source>
</evidence>
<dbReference type="SUPFAM" id="SSF49764">
    <property type="entry name" value="HSP20-like chaperones"/>
    <property type="match status" value="1"/>
</dbReference>
<dbReference type="InterPro" id="IPR008978">
    <property type="entry name" value="HSP20-like_chaperone"/>
</dbReference>
<reference evidence="5 6" key="1">
    <citation type="submission" date="2017-03" db="EMBL/GenBank/DDBJ databases">
        <authorList>
            <person name="Afonso C.L."/>
            <person name="Miller P.J."/>
            <person name="Scott M.A."/>
            <person name="Spackman E."/>
            <person name="Goraichik I."/>
            <person name="Dimitrov K.M."/>
            <person name="Suarez D.L."/>
            <person name="Swayne D.E."/>
        </authorList>
    </citation>
    <scope>NUCLEOTIDE SEQUENCE [LARGE SCALE GENOMIC DNA]</scope>
    <source>
        <strain evidence="5">PRJEB14757</strain>
    </source>
</reference>
<evidence type="ECO:0000313" key="6">
    <source>
        <dbReference type="Proteomes" id="UP000191931"/>
    </source>
</evidence>
<keyword evidence="6" id="KW-1185">Reference proteome</keyword>
<sequence>MVETKELQVKEKQEVSSSTEHTRPGPVFTPSVDIYENDREIIMLADMPGVSTDGIGIDLKEGILTLTGDIKPWEDGKESNVLIEFGIGKYYRQFTLSEAIQQDSIEANFNDGVLKVILPKVAKAVPRKITVSNG</sequence>
<evidence type="ECO:0000256" key="1">
    <source>
        <dbReference type="PROSITE-ProRule" id="PRU00285"/>
    </source>
</evidence>
<organism evidence="5 6">
    <name type="scientific">Desulfamplus magnetovallimortis</name>
    <dbReference type="NCBI Taxonomy" id="1246637"/>
    <lineage>
        <taxon>Bacteria</taxon>
        <taxon>Pseudomonadati</taxon>
        <taxon>Thermodesulfobacteriota</taxon>
        <taxon>Desulfobacteria</taxon>
        <taxon>Desulfobacterales</taxon>
        <taxon>Desulfobacteraceae</taxon>
        <taxon>Desulfamplus</taxon>
    </lineage>
</organism>
<dbReference type="PROSITE" id="PS01031">
    <property type="entry name" value="SHSP"/>
    <property type="match status" value="1"/>
</dbReference>
<feature type="compositionally biased region" description="Basic and acidic residues" evidence="3">
    <location>
        <begin position="1"/>
        <end position="14"/>
    </location>
</feature>
<protein>
    <recommendedName>
        <fullName evidence="4">SHSP domain-containing protein</fullName>
    </recommendedName>
</protein>
<evidence type="ECO:0000259" key="4">
    <source>
        <dbReference type="PROSITE" id="PS01031"/>
    </source>
</evidence>
<proteinExistence type="inferred from homology"/>
<feature type="domain" description="SHSP" evidence="4">
    <location>
        <begin position="22"/>
        <end position="134"/>
    </location>
</feature>
<dbReference type="Proteomes" id="UP000191931">
    <property type="component" value="Unassembled WGS sequence"/>
</dbReference>
<dbReference type="InterPro" id="IPR002068">
    <property type="entry name" value="A-crystallin/Hsp20_dom"/>
</dbReference>
<dbReference type="OrthoDB" id="9792695at2"/>
<dbReference type="RefSeq" id="WP_080801676.1">
    <property type="nucleotide sequence ID" value="NZ_LT828542.1"/>
</dbReference>
<dbReference type="PANTHER" id="PTHR11527">
    <property type="entry name" value="HEAT-SHOCK PROTEIN 20 FAMILY MEMBER"/>
    <property type="match status" value="1"/>
</dbReference>